<reference evidence="3 4" key="1">
    <citation type="journal article" date="2019" name="Int. J. Syst. Evol. Microbiol.">
        <title>The Global Catalogue of Microorganisms (GCM) 10K type strain sequencing project: providing services to taxonomists for standard genome sequencing and annotation.</title>
        <authorList>
            <consortium name="The Broad Institute Genomics Platform"/>
            <consortium name="The Broad Institute Genome Sequencing Center for Infectious Disease"/>
            <person name="Wu L."/>
            <person name="Ma J."/>
        </authorList>
    </citation>
    <scope>NUCLEOTIDE SEQUENCE [LARGE SCALE GENOMIC DNA]</scope>
    <source>
        <strain evidence="3 4">JCM 14193</strain>
    </source>
</reference>
<dbReference type="RefSeq" id="WP_343782918.1">
    <property type="nucleotide sequence ID" value="NZ_BAAACZ010000011.1"/>
</dbReference>
<dbReference type="PANTHER" id="PTHR43022:SF1">
    <property type="entry name" value="PROTEIN SMF"/>
    <property type="match status" value="1"/>
</dbReference>
<sequence>MSVKHSFILYVLKQIKGLKRRSIFHYLDQYGDFEYLLHASPNEIPQLIHTSMEDSQTIYSLLRNDSKKRILWQQFNNSKLFTWFDDHYPQSFRMIPDPPLILYYQGDLSLLKTNMISVIGTRTPSKKANEKVQHLLEPLIENSFTIVSGLAKGVDGMSHQYALDCGGKTIAILGFGFNHVYPSSNQALFKSIAQYGLLLSEHDPQTKPQKWHFPERNRLISGLSYATLIIEASEKSGTIITADQALEQGKEVFVIPDSIFLTQAKGCHKLLKEGATPVTNGEEIIFSLASTVIQA</sequence>
<gene>
    <name evidence="3" type="primary">dprA</name>
    <name evidence="3" type="ORF">GCM10008935_15720</name>
</gene>
<keyword evidence="4" id="KW-1185">Reference proteome</keyword>
<dbReference type="InterPro" id="IPR057666">
    <property type="entry name" value="DrpA_SLOG"/>
</dbReference>
<dbReference type="Proteomes" id="UP001500740">
    <property type="component" value="Unassembled WGS sequence"/>
</dbReference>
<evidence type="ECO:0000313" key="3">
    <source>
        <dbReference type="EMBL" id="GAA0461156.1"/>
    </source>
</evidence>
<evidence type="ECO:0000313" key="4">
    <source>
        <dbReference type="Proteomes" id="UP001500740"/>
    </source>
</evidence>
<protein>
    <submittedName>
        <fullName evidence="3">DNA-processing protein DprA</fullName>
    </submittedName>
</protein>
<proteinExistence type="inferred from homology"/>
<dbReference type="SUPFAM" id="SSF102405">
    <property type="entry name" value="MCP/YpsA-like"/>
    <property type="match status" value="1"/>
</dbReference>
<comment type="similarity">
    <text evidence="1">Belongs to the DprA/Smf family.</text>
</comment>
<dbReference type="InterPro" id="IPR003488">
    <property type="entry name" value="DprA"/>
</dbReference>
<comment type="caution">
    <text evidence="3">The sequence shown here is derived from an EMBL/GenBank/DDBJ whole genome shotgun (WGS) entry which is preliminary data.</text>
</comment>
<organism evidence="3 4">
    <name type="scientific">Alkalibacillus silvisoli</name>
    <dbReference type="NCBI Taxonomy" id="392823"/>
    <lineage>
        <taxon>Bacteria</taxon>
        <taxon>Bacillati</taxon>
        <taxon>Bacillota</taxon>
        <taxon>Bacilli</taxon>
        <taxon>Bacillales</taxon>
        <taxon>Bacillaceae</taxon>
        <taxon>Alkalibacillus</taxon>
    </lineage>
</organism>
<dbReference type="PANTHER" id="PTHR43022">
    <property type="entry name" value="PROTEIN SMF"/>
    <property type="match status" value="1"/>
</dbReference>
<dbReference type="Gene3D" id="3.40.50.450">
    <property type="match status" value="1"/>
</dbReference>
<dbReference type="EMBL" id="BAAACZ010000011">
    <property type="protein sequence ID" value="GAA0461156.1"/>
    <property type="molecule type" value="Genomic_DNA"/>
</dbReference>
<dbReference type="Pfam" id="PF02481">
    <property type="entry name" value="DNA_processg_A"/>
    <property type="match status" value="1"/>
</dbReference>
<evidence type="ECO:0000256" key="1">
    <source>
        <dbReference type="ARBA" id="ARBA00006525"/>
    </source>
</evidence>
<evidence type="ECO:0000259" key="2">
    <source>
        <dbReference type="Pfam" id="PF02481"/>
    </source>
</evidence>
<feature type="domain" description="Smf/DprA SLOG" evidence="2">
    <location>
        <begin position="80"/>
        <end position="285"/>
    </location>
</feature>
<name>A0ABN0ZWB8_9BACI</name>
<accession>A0ABN0ZWB8</accession>
<dbReference type="NCBIfam" id="TIGR00732">
    <property type="entry name" value="dprA"/>
    <property type="match status" value="1"/>
</dbReference>